<evidence type="ECO:0000313" key="5">
    <source>
        <dbReference type="EMBL" id="TDD60590.1"/>
    </source>
</evidence>
<sequence length="301" mass="32336">MREQVLTAVRPVVPFDGYVWVLTDPVTCVGTAPLAAVPGLAWPELPGLVRWRYLEHGTRWTDLRAAGTAVNSFRGRSAHILTVACWDRFGCWAWLDLWRSTPFTRAEQNQLGALAAVLTTGLRRAQARTFTAAPQETPGGPAIVVLDADLRVRIRTPAAVEALEQLNPSEEVIPAAAYNLAAALIAAEQGMPVGPAWSRVHLGSGRWITLRAARASGESDIVVSIEDSTPAERLEVFGLAHGLSPREREVLTELATGIDSRGLAERLVLSRHTVDDHVKAVLAKTGSATRGALLARIAGTG</sequence>
<keyword evidence="6" id="KW-1185">Reference proteome</keyword>
<dbReference type="SMART" id="SM00421">
    <property type="entry name" value="HTH_LUXR"/>
    <property type="match status" value="1"/>
</dbReference>
<dbReference type="AlphaFoldDB" id="A0A4R4ZQJ6"/>
<dbReference type="InterPro" id="IPR016032">
    <property type="entry name" value="Sig_transdc_resp-reg_C-effctor"/>
</dbReference>
<evidence type="ECO:0000259" key="4">
    <source>
        <dbReference type="PROSITE" id="PS50043"/>
    </source>
</evidence>
<organism evidence="5 6">
    <name type="scientific">Kribbella antibiotica</name>
    <dbReference type="NCBI Taxonomy" id="190195"/>
    <lineage>
        <taxon>Bacteria</taxon>
        <taxon>Bacillati</taxon>
        <taxon>Actinomycetota</taxon>
        <taxon>Actinomycetes</taxon>
        <taxon>Propionibacteriales</taxon>
        <taxon>Kribbellaceae</taxon>
        <taxon>Kribbella</taxon>
    </lineage>
</organism>
<evidence type="ECO:0000256" key="1">
    <source>
        <dbReference type="ARBA" id="ARBA00023015"/>
    </source>
</evidence>
<dbReference type="OrthoDB" id="9815744at2"/>
<accession>A0A4R4ZQJ6</accession>
<dbReference type="InterPro" id="IPR036388">
    <property type="entry name" value="WH-like_DNA-bd_sf"/>
</dbReference>
<dbReference type="PROSITE" id="PS50043">
    <property type="entry name" value="HTH_LUXR_2"/>
    <property type="match status" value="1"/>
</dbReference>
<gene>
    <name evidence="5" type="ORF">E1263_10515</name>
</gene>
<dbReference type="PRINTS" id="PR00038">
    <property type="entry name" value="HTHLUXR"/>
</dbReference>
<dbReference type="PANTHER" id="PTHR44688">
    <property type="entry name" value="DNA-BINDING TRANSCRIPTIONAL ACTIVATOR DEVR_DOSR"/>
    <property type="match status" value="1"/>
</dbReference>
<name>A0A4R4ZQJ6_9ACTN</name>
<protein>
    <submittedName>
        <fullName evidence="5">LuxR family transcriptional regulator</fullName>
    </submittedName>
</protein>
<comment type="caution">
    <text evidence="5">The sequence shown here is derived from an EMBL/GenBank/DDBJ whole genome shotgun (WGS) entry which is preliminary data.</text>
</comment>
<feature type="domain" description="HTH luxR-type" evidence="4">
    <location>
        <begin position="236"/>
        <end position="301"/>
    </location>
</feature>
<evidence type="ECO:0000256" key="2">
    <source>
        <dbReference type="ARBA" id="ARBA00023125"/>
    </source>
</evidence>
<dbReference type="SUPFAM" id="SSF46894">
    <property type="entry name" value="C-terminal effector domain of the bipartite response regulators"/>
    <property type="match status" value="1"/>
</dbReference>
<dbReference type="PANTHER" id="PTHR44688:SF16">
    <property type="entry name" value="DNA-BINDING TRANSCRIPTIONAL ACTIVATOR DEVR_DOSR"/>
    <property type="match status" value="1"/>
</dbReference>
<keyword evidence="3" id="KW-0804">Transcription</keyword>
<keyword evidence="2" id="KW-0238">DNA-binding</keyword>
<proteinExistence type="predicted"/>
<dbReference type="InterPro" id="IPR000792">
    <property type="entry name" value="Tscrpt_reg_LuxR_C"/>
</dbReference>
<evidence type="ECO:0000313" key="6">
    <source>
        <dbReference type="Proteomes" id="UP000295124"/>
    </source>
</evidence>
<dbReference type="EMBL" id="SMKX01000023">
    <property type="protein sequence ID" value="TDD60590.1"/>
    <property type="molecule type" value="Genomic_DNA"/>
</dbReference>
<dbReference type="GO" id="GO:0003677">
    <property type="term" value="F:DNA binding"/>
    <property type="evidence" value="ECO:0007669"/>
    <property type="project" value="UniProtKB-KW"/>
</dbReference>
<dbReference type="Proteomes" id="UP000295124">
    <property type="component" value="Unassembled WGS sequence"/>
</dbReference>
<keyword evidence="1" id="KW-0805">Transcription regulation</keyword>
<dbReference type="GO" id="GO:0006355">
    <property type="term" value="P:regulation of DNA-templated transcription"/>
    <property type="evidence" value="ECO:0007669"/>
    <property type="project" value="InterPro"/>
</dbReference>
<evidence type="ECO:0000256" key="3">
    <source>
        <dbReference type="ARBA" id="ARBA00023163"/>
    </source>
</evidence>
<dbReference type="Gene3D" id="1.10.10.10">
    <property type="entry name" value="Winged helix-like DNA-binding domain superfamily/Winged helix DNA-binding domain"/>
    <property type="match status" value="1"/>
</dbReference>
<dbReference type="Pfam" id="PF00196">
    <property type="entry name" value="GerE"/>
    <property type="match status" value="1"/>
</dbReference>
<reference evidence="5 6" key="1">
    <citation type="submission" date="2019-03" db="EMBL/GenBank/DDBJ databases">
        <title>Draft genome sequences of novel Actinobacteria.</title>
        <authorList>
            <person name="Sahin N."/>
            <person name="Ay H."/>
            <person name="Saygin H."/>
        </authorList>
    </citation>
    <scope>NUCLEOTIDE SEQUENCE [LARGE SCALE GENOMIC DNA]</scope>
    <source>
        <strain evidence="5 6">JCM 13523</strain>
    </source>
</reference>